<dbReference type="PANTHER" id="PTHR47767">
    <property type="entry name" value="ADHESION G PROTEIN-COUPLED RECEPTOR G7"/>
    <property type="match status" value="1"/>
</dbReference>
<evidence type="ECO:0000256" key="4">
    <source>
        <dbReference type="ARBA" id="ARBA00023136"/>
    </source>
</evidence>
<evidence type="ECO:0000256" key="2">
    <source>
        <dbReference type="ARBA" id="ARBA00022692"/>
    </source>
</evidence>
<feature type="transmembrane region" description="Helical" evidence="5">
    <location>
        <begin position="463"/>
        <end position="487"/>
    </location>
</feature>
<evidence type="ECO:0000259" key="6">
    <source>
        <dbReference type="PROSITE" id="PS50261"/>
    </source>
</evidence>
<dbReference type="InterPro" id="IPR017981">
    <property type="entry name" value="GPCR_2-like_7TM"/>
</dbReference>
<accession>A0AAN7P834</accession>
<keyword evidence="3 5" id="KW-1133">Transmembrane helix</keyword>
<evidence type="ECO:0000256" key="3">
    <source>
        <dbReference type="ARBA" id="ARBA00022989"/>
    </source>
</evidence>
<dbReference type="InterPro" id="IPR000832">
    <property type="entry name" value="GPCR_2_secretin-like"/>
</dbReference>
<dbReference type="InterPro" id="IPR053066">
    <property type="entry name" value="ADGR_G7"/>
</dbReference>
<dbReference type="InterPro" id="IPR046338">
    <property type="entry name" value="GAIN_dom_sf"/>
</dbReference>
<evidence type="ECO:0000256" key="5">
    <source>
        <dbReference type="SAM" id="Phobius"/>
    </source>
</evidence>
<dbReference type="CDD" id="cd15040">
    <property type="entry name" value="7tmB2_Adhesion"/>
    <property type="match status" value="1"/>
</dbReference>
<protein>
    <recommendedName>
        <fullName evidence="6">G-protein coupled receptors family 2 profile 2 domain-containing protein</fullName>
    </recommendedName>
</protein>
<comment type="caution">
    <text evidence="7">The sequence shown here is derived from an EMBL/GenBank/DDBJ whole genome shotgun (WGS) entry which is preliminary data.</text>
</comment>
<comment type="subcellular location">
    <subcellularLocation>
        <location evidence="1">Membrane</location>
        <topology evidence="1">Multi-pass membrane protein</topology>
    </subcellularLocation>
</comment>
<evidence type="ECO:0000313" key="8">
    <source>
        <dbReference type="Proteomes" id="UP001353858"/>
    </source>
</evidence>
<dbReference type="PANTHER" id="PTHR47767:SF1">
    <property type="entry name" value="ADHESION G PROTEIN-COUPLED RECEPTOR G7"/>
    <property type="match status" value="1"/>
</dbReference>
<dbReference type="EMBL" id="JARPUR010000002">
    <property type="protein sequence ID" value="KAK4883165.1"/>
    <property type="molecule type" value="Genomic_DNA"/>
</dbReference>
<sequence length="511" mass="57978">MWYKNNVMKNAQLQLNSTDIALNAFDVILTNSKVTYKDNLQTVFTKNVIVQISHLSKSIISGSVLYNVSNKSTGSFEGYGVKPLYISKLDSLLQEDFEIAAIASSELMNKAKSQTNNDHEGNDFIVSFFYNDMLFNYKNKVNKTFHMVASVLIPKIKNTSSSPIYIITKLYFEYKTYNCVHWKYGLNEMDDHIQGRWVINGQAEIRYGRNRYAICTFNHTTHFALLVSSANMNQLTEKVNLALNIITIIGCALSLVGLTGIFVIAIFFKHWRKRTRNKIMLNFSAALTAQTILLFISDTIDQNTTECIAVGASLHYTVLSGFAWMVIVAILQYRKFVLVFQHPVPHFLIKCVLVGWCLPALPVLIILIVAPESYNKNTSGICYPDGTLFYYGVVLPISIFALINLFVFVKILINIFNNKVEKYGSHSHEIRLHVSIAILLFFLLGMSWIFGIGISFTKDTSCAILSFIFCFTATLQGFVMFIFFILINRESRALCLNIKRVIMCAQNKSNT</sequence>
<dbReference type="Pfam" id="PF00002">
    <property type="entry name" value="7tm_2"/>
    <property type="match status" value="1"/>
</dbReference>
<gene>
    <name evidence="7" type="ORF">RN001_006484</name>
</gene>
<dbReference type="GO" id="GO:0007166">
    <property type="term" value="P:cell surface receptor signaling pathway"/>
    <property type="evidence" value="ECO:0007669"/>
    <property type="project" value="InterPro"/>
</dbReference>
<feature type="transmembrane region" description="Helical" evidence="5">
    <location>
        <begin position="308"/>
        <end position="331"/>
    </location>
</feature>
<proteinExistence type="predicted"/>
<dbReference type="Gene3D" id="2.60.220.50">
    <property type="match status" value="1"/>
</dbReference>
<feature type="transmembrane region" description="Helical" evidence="5">
    <location>
        <begin position="389"/>
        <end position="413"/>
    </location>
</feature>
<organism evidence="7 8">
    <name type="scientific">Aquatica leii</name>
    <dbReference type="NCBI Taxonomy" id="1421715"/>
    <lineage>
        <taxon>Eukaryota</taxon>
        <taxon>Metazoa</taxon>
        <taxon>Ecdysozoa</taxon>
        <taxon>Arthropoda</taxon>
        <taxon>Hexapoda</taxon>
        <taxon>Insecta</taxon>
        <taxon>Pterygota</taxon>
        <taxon>Neoptera</taxon>
        <taxon>Endopterygota</taxon>
        <taxon>Coleoptera</taxon>
        <taxon>Polyphaga</taxon>
        <taxon>Elateriformia</taxon>
        <taxon>Elateroidea</taxon>
        <taxon>Lampyridae</taxon>
        <taxon>Luciolinae</taxon>
        <taxon>Aquatica</taxon>
    </lineage>
</organism>
<evidence type="ECO:0000313" key="7">
    <source>
        <dbReference type="EMBL" id="KAK4883165.1"/>
    </source>
</evidence>
<dbReference type="PROSITE" id="PS50261">
    <property type="entry name" value="G_PROTEIN_RECEP_F2_4"/>
    <property type="match status" value="1"/>
</dbReference>
<dbReference type="GO" id="GO:0016020">
    <property type="term" value="C:membrane"/>
    <property type="evidence" value="ECO:0007669"/>
    <property type="project" value="UniProtKB-SubCell"/>
</dbReference>
<keyword evidence="4 5" id="KW-0472">Membrane</keyword>
<keyword evidence="2 5" id="KW-0812">Transmembrane</keyword>
<dbReference type="Proteomes" id="UP001353858">
    <property type="component" value="Unassembled WGS sequence"/>
</dbReference>
<keyword evidence="8" id="KW-1185">Reference proteome</keyword>
<name>A0AAN7P834_9COLE</name>
<dbReference type="PRINTS" id="PR00249">
    <property type="entry name" value="GPCRSECRETIN"/>
</dbReference>
<dbReference type="Gene3D" id="1.20.1070.10">
    <property type="entry name" value="Rhodopsin 7-helix transmembrane proteins"/>
    <property type="match status" value="1"/>
</dbReference>
<feature type="transmembrane region" description="Helical" evidence="5">
    <location>
        <begin position="241"/>
        <end position="267"/>
    </location>
</feature>
<dbReference type="AlphaFoldDB" id="A0AAN7P834"/>
<evidence type="ECO:0000256" key="1">
    <source>
        <dbReference type="ARBA" id="ARBA00004141"/>
    </source>
</evidence>
<reference evidence="8" key="1">
    <citation type="submission" date="2023-01" db="EMBL/GenBank/DDBJ databases">
        <title>Key to firefly adult light organ development and bioluminescence: homeobox transcription factors regulate luciferase expression and transportation to peroxisome.</title>
        <authorList>
            <person name="Fu X."/>
        </authorList>
    </citation>
    <scope>NUCLEOTIDE SEQUENCE [LARGE SCALE GENOMIC DNA]</scope>
</reference>
<feature type="transmembrane region" description="Helical" evidence="5">
    <location>
        <begin position="434"/>
        <end position="457"/>
    </location>
</feature>
<dbReference type="GO" id="GO:0004930">
    <property type="term" value="F:G protein-coupled receptor activity"/>
    <property type="evidence" value="ECO:0007669"/>
    <property type="project" value="InterPro"/>
</dbReference>
<feature type="transmembrane region" description="Helical" evidence="5">
    <location>
        <begin position="279"/>
        <end position="296"/>
    </location>
</feature>
<feature type="transmembrane region" description="Helical" evidence="5">
    <location>
        <begin position="347"/>
        <end position="369"/>
    </location>
</feature>
<feature type="domain" description="G-protein coupled receptors family 2 profile 2" evidence="6">
    <location>
        <begin position="243"/>
        <end position="488"/>
    </location>
</feature>